<keyword evidence="3 6" id="KW-0812">Transmembrane</keyword>
<feature type="transmembrane region" description="Helical" evidence="6">
    <location>
        <begin position="363"/>
        <end position="383"/>
    </location>
</feature>
<reference evidence="8 9" key="1">
    <citation type="journal article" date="2018" name="MBio">
        <title>Comparative Genomics Reveals the Core Gene Toolbox for the Fungus-Insect Symbiosis.</title>
        <authorList>
            <person name="Wang Y."/>
            <person name="Stata M."/>
            <person name="Wang W."/>
            <person name="Stajich J.E."/>
            <person name="White M.M."/>
            <person name="Moncalvo J.M."/>
        </authorList>
    </citation>
    <scope>NUCLEOTIDE SEQUENCE [LARGE SCALE GENOMIC DNA]</scope>
    <source>
        <strain evidence="8 9">SC-DP-2</strain>
    </source>
</reference>
<evidence type="ECO:0000313" key="8">
    <source>
        <dbReference type="EMBL" id="PVU85066.1"/>
    </source>
</evidence>
<dbReference type="FunFam" id="1.20.1250.20:FF:000018">
    <property type="entry name" value="MFS transporter permease"/>
    <property type="match status" value="1"/>
</dbReference>
<feature type="transmembrane region" description="Helical" evidence="6">
    <location>
        <begin position="141"/>
        <end position="162"/>
    </location>
</feature>
<keyword evidence="5 6" id="KW-0472">Membrane</keyword>
<feature type="transmembrane region" description="Helical" evidence="6">
    <location>
        <begin position="205"/>
        <end position="225"/>
    </location>
</feature>
<evidence type="ECO:0000256" key="4">
    <source>
        <dbReference type="ARBA" id="ARBA00022989"/>
    </source>
</evidence>
<feature type="transmembrane region" description="Helical" evidence="6">
    <location>
        <begin position="428"/>
        <end position="449"/>
    </location>
</feature>
<dbReference type="EMBL" id="MBFS01003743">
    <property type="protein sequence ID" value="PVU85066.1"/>
    <property type="molecule type" value="Genomic_DNA"/>
</dbReference>
<gene>
    <name evidence="8" type="ORF">BB560_007165</name>
</gene>
<feature type="domain" description="Major facilitator superfamily (MFS) profile" evidence="7">
    <location>
        <begin position="45"/>
        <end position="454"/>
    </location>
</feature>
<dbReference type="Proteomes" id="UP000245609">
    <property type="component" value="Unassembled WGS sequence"/>
</dbReference>
<dbReference type="AlphaFoldDB" id="A0A2T9XY89"/>
<keyword evidence="2" id="KW-0813">Transport</keyword>
<proteinExistence type="predicted"/>
<comment type="subcellular location">
    <subcellularLocation>
        <location evidence="1">Membrane</location>
        <topology evidence="1">Multi-pass membrane protein</topology>
    </subcellularLocation>
</comment>
<keyword evidence="9" id="KW-1185">Reference proteome</keyword>
<evidence type="ECO:0000256" key="3">
    <source>
        <dbReference type="ARBA" id="ARBA00022692"/>
    </source>
</evidence>
<accession>A0A2T9XY89</accession>
<dbReference type="STRING" id="133381.A0A2T9XY89"/>
<feature type="transmembrane region" description="Helical" evidence="6">
    <location>
        <begin position="307"/>
        <end position="327"/>
    </location>
</feature>
<sequence>MTTEKDGENYDSSFGEKGKMNKELVLTEEEQIIRKRYLRKIDTRILPVVCMLYFSSYLDRSNIGAAMINGLKERLHLTAKMQGNVISIFYACYLIFEAPSNMLLKRSKPRIWFTFIVTVWSGLTIYAAFAPNATVFTICRALVGAFESGFTPGIVAYLPYWYTRTEIGSRMTVFFLALPFCGMVGGPIAASLAKKKIFDFVGYQSIFFFEGIITIGTALITFFFMQNYPDTCTFFTPEERELVIRRITASQGLASKAKISRYHTLEALKDWKTYAFGLIEFSPNFCLQLLGNFGPSIIKGMGYSTSAATYMAGIPYACGIVVLMFVVRRINTVQLSIMYLIFLPVEIIGACLIAFTHVSQVRFLGLCLIGSATCAILPCGMTWMATNCGSVPKRMVSTGIFTTILGTSGLISPYMFSSNHAPNYRLGHIFNIIMLSVSFSLALFVRIFFTKQNEYRENNPVDLSNMSTEEQEMLNDRHPDFRYRL</sequence>
<feature type="transmembrane region" description="Helical" evidence="6">
    <location>
        <begin position="77"/>
        <end position="96"/>
    </location>
</feature>
<feature type="transmembrane region" description="Helical" evidence="6">
    <location>
        <begin position="395"/>
        <end position="416"/>
    </location>
</feature>
<evidence type="ECO:0000256" key="1">
    <source>
        <dbReference type="ARBA" id="ARBA00004141"/>
    </source>
</evidence>
<dbReference type="InterPro" id="IPR020846">
    <property type="entry name" value="MFS_dom"/>
</dbReference>
<dbReference type="SUPFAM" id="SSF103473">
    <property type="entry name" value="MFS general substrate transporter"/>
    <property type="match status" value="1"/>
</dbReference>
<feature type="transmembrane region" description="Helical" evidence="6">
    <location>
        <begin position="339"/>
        <end position="357"/>
    </location>
</feature>
<evidence type="ECO:0000259" key="7">
    <source>
        <dbReference type="PROSITE" id="PS50850"/>
    </source>
</evidence>
<comment type="caution">
    <text evidence="8">The sequence shown here is derived from an EMBL/GenBank/DDBJ whole genome shotgun (WGS) entry which is preliminary data.</text>
</comment>
<keyword evidence="4 6" id="KW-1133">Transmembrane helix</keyword>
<dbReference type="PANTHER" id="PTHR43791:SF36">
    <property type="entry name" value="TRANSPORTER, PUTATIVE (AFU_ORTHOLOGUE AFUA_6G08340)-RELATED"/>
    <property type="match status" value="1"/>
</dbReference>
<dbReference type="InterPro" id="IPR011701">
    <property type="entry name" value="MFS"/>
</dbReference>
<dbReference type="GO" id="GO:0016020">
    <property type="term" value="C:membrane"/>
    <property type="evidence" value="ECO:0007669"/>
    <property type="project" value="UniProtKB-SubCell"/>
</dbReference>
<feature type="transmembrane region" description="Helical" evidence="6">
    <location>
        <begin position="111"/>
        <end position="129"/>
    </location>
</feature>
<evidence type="ECO:0000256" key="6">
    <source>
        <dbReference type="SAM" id="Phobius"/>
    </source>
</evidence>
<protein>
    <recommendedName>
        <fullName evidence="7">Major facilitator superfamily (MFS) profile domain-containing protein</fullName>
    </recommendedName>
</protein>
<evidence type="ECO:0000313" key="9">
    <source>
        <dbReference type="Proteomes" id="UP000245609"/>
    </source>
</evidence>
<evidence type="ECO:0000256" key="2">
    <source>
        <dbReference type="ARBA" id="ARBA00022448"/>
    </source>
</evidence>
<organism evidence="8 9">
    <name type="scientific">Smittium megazygosporum</name>
    <dbReference type="NCBI Taxonomy" id="133381"/>
    <lineage>
        <taxon>Eukaryota</taxon>
        <taxon>Fungi</taxon>
        <taxon>Fungi incertae sedis</taxon>
        <taxon>Zoopagomycota</taxon>
        <taxon>Kickxellomycotina</taxon>
        <taxon>Harpellomycetes</taxon>
        <taxon>Harpellales</taxon>
        <taxon>Legeriomycetaceae</taxon>
        <taxon>Smittium</taxon>
    </lineage>
</organism>
<dbReference type="InterPro" id="IPR036259">
    <property type="entry name" value="MFS_trans_sf"/>
</dbReference>
<feature type="transmembrane region" description="Helical" evidence="6">
    <location>
        <begin position="174"/>
        <end position="193"/>
    </location>
</feature>
<evidence type="ECO:0000256" key="5">
    <source>
        <dbReference type="ARBA" id="ARBA00023136"/>
    </source>
</evidence>
<dbReference type="OrthoDB" id="2985014at2759"/>
<dbReference type="GO" id="GO:0022857">
    <property type="term" value="F:transmembrane transporter activity"/>
    <property type="evidence" value="ECO:0007669"/>
    <property type="project" value="InterPro"/>
</dbReference>
<dbReference type="PROSITE" id="PS50850">
    <property type="entry name" value="MFS"/>
    <property type="match status" value="1"/>
</dbReference>
<dbReference type="Pfam" id="PF07690">
    <property type="entry name" value="MFS_1"/>
    <property type="match status" value="1"/>
</dbReference>
<dbReference type="PANTHER" id="PTHR43791">
    <property type="entry name" value="PERMEASE-RELATED"/>
    <property type="match status" value="1"/>
</dbReference>
<name>A0A2T9XY89_9FUNG</name>
<dbReference type="Gene3D" id="1.20.1250.20">
    <property type="entry name" value="MFS general substrate transporter like domains"/>
    <property type="match status" value="1"/>
</dbReference>